<dbReference type="GO" id="GO:0032870">
    <property type="term" value="P:cellular response to hormone stimulus"/>
    <property type="evidence" value="ECO:0007669"/>
    <property type="project" value="TreeGrafter"/>
</dbReference>
<dbReference type="SUPFAM" id="SSF81321">
    <property type="entry name" value="Family A G protein-coupled receptor-like"/>
    <property type="match status" value="1"/>
</dbReference>
<dbReference type="Pfam" id="PF00001">
    <property type="entry name" value="7tm_1"/>
    <property type="match status" value="1"/>
</dbReference>
<feature type="transmembrane region" description="Helical" evidence="8">
    <location>
        <begin position="53"/>
        <end position="78"/>
    </location>
</feature>
<evidence type="ECO:0000256" key="1">
    <source>
        <dbReference type="ARBA" id="ARBA00004651"/>
    </source>
</evidence>
<name>A0A9Q0MEW4_BLOTA</name>
<evidence type="ECO:0000256" key="3">
    <source>
        <dbReference type="ARBA" id="ARBA00022475"/>
    </source>
</evidence>
<evidence type="ECO:0000256" key="4">
    <source>
        <dbReference type="ARBA" id="ARBA00022692"/>
    </source>
</evidence>
<dbReference type="GO" id="GO:0042277">
    <property type="term" value="F:peptide binding"/>
    <property type="evidence" value="ECO:0007669"/>
    <property type="project" value="TreeGrafter"/>
</dbReference>
<evidence type="ECO:0000256" key="5">
    <source>
        <dbReference type="ARBA" id="ARBA00022989"/>
    </source>
</evidence>
<accession>A0A9Q0MEW4</accession>
<sequence>MSYAYEMNGTATMATTSISTSHYGPLSLTNSGTMFHHRSIDRLVEVSYLYRTIMAIIYFVTAIFAFVVNLFALLILFFGRRKSRQLNKFLSNLGFSDIIFAIFNIPFTYITLVYNTWWLPEFLCPLTSFVQVLAPTVAFYTLIAIGIGRYFVIVTGHESMLLTKSSHTRVVIISIWVLAVIVAAPTLFATKILPVTYGNETGLVECTEDWTFLDGKQNRSWGTWYTIVVFVLTFILPVIALTYLYGHIGMNVYRHQLPAGNDNRVTNRNLTQTKVKRSDLLEILSCHVVDDGNRSRRSINQFPSSANLNPGNSLNRPCSFNHSVLNTPRRNDSLVTLRDAVVPDKQTVDV</sequence>
<protein>
    <recommendedName>
        <fullName evidence="9">G-protein coupled receptors family 1 profile domain-containing protein</fullName>
    </recommendedName>
</protein>
<feature type="transmembrane region" description="Helical" evidence="8">
    <location>
        <begin position="168"/>
        <end position="188"/>
    </location>
</feature>
<dbReference type="AlphaFoldDB" id="A0A9Q0MEW4"/>
<keyword evidence="4 8" id="KW-0812">Transmembrane</keyword>
<dbReference type="InterPro" id="IPR000276">
    <property type="entry name" value="GPCR_Rhodpsn"/>
</dbReference>
<dbReference type="PRINTS" id="PR00237">
    <property type="entry name" value="GPCRRHODOPSN"/>
</dbReference>
<feature type="transmembrane region" description="Helical" evidence="8">
    <location>
        <begin position="137"/>
        <end position="156"/>
    </location>
</feature>
<dbReference type="PANTHER" id="PTHR24241">
    <property type="entry name" value="NEUROPEPTIDE RECEPTOR-RELATED G-PROTEIN COUPLED RECEPTOR"/>
    <property type="match status" value="1"/>
</dbReference>
<keyword evidence="6 8" id="KW-0472">Membrane</keyword>
<feature type="transmembrane region" description="Helical" evidence="8">
    <location>
        <begin position="98"/>
        <end position="117"/>
    </location>
</feature>
<keyword evidence="7" id="KW-0675">Receptor</keyword>
<dbReference type="Proteomes" id="UP001142055">
    <property type="component" value="Chromosome 1"/>
</dbReference>
<dbReference type="EMBL" id="JAPWDV010000001">
    <property type="protein sequence ID" value="KAJ6222350.1"/>
    <property type="molecule type" value="Genomic_DNA"/>
</dbReference>
<keyword evidence="11" id="KW-1185">Reference proteome</keyword>
<keyword evidence="5 8" id="KW-1133">Transmembrane helix</keyword>
<dbReference type="InterPro" id="IPR017452">
    <property type="entry name" value="GPCR_Rhodpsn_7TM"/>
</dbReference>
<evidence type="ECO:0000256" key="7">
    <source>
        <dbReference type="ARBA" id="ARBA00023170"/>
    </source>
</evidence>
<evidence type="ECO:0000256" key="8">
    <source>
        <dbReference type="SAM" id="Phobius"/>
    </source>
</evidence>
<reference evidence="10" key="1">
    <citation type="submission" date="2022-12" db="EMBL/GenBank/DDBJ databases">
        <title>Genome assemblies of Blomia tropicalis.</title>
        <authorList>
            <person name="Cui Y."/>
        </authorList>
    </citation>
    <scope>NUCLEOTIDE SEQUENCE</scope>
    <source>
        <tissue evidence="10">Adult mites</tissue>
    </source>
</reference>
<feature type="transmembrane region" description="Helical" evidence="8">
    <location>
        <begin position="224"/>
        <end position="245"/>
    </location>
</feature>
<keyword evidence="3" id="KW-1003">Cell membrane</keyword>
<dbReference type="GO" id="GO:0005886">
    <property type="term" value="C:plasma membrane"/>
    <property type="evidence" value="ECO:0007669"/>
    <property type="project" value="UniProtKB-SubCell"/>
</dbReference>
<evidence type="ECO:0000313" key="11">
    <source>
        <dbReference type="Proteomes" id="UP001142055"/>
    </source>
</evidence>
<feature type="domain" description="G-protein coupled receptors family 1 profile" evidence="9">
    <location>
        <begin position="68"/>
        <end position="266"/>
    </location>
</feature>
<evidence type="ECO:0000313" key="10">
    <source>
        <dbReference type="EMBL" id="KAJ6222350.1"/>
    </source>
</evidence>
<evidence type="ECO:0000256" key="2">
    <source>
        <dbReference type="ARBA" id="ARBA00010663"/>
    </source>
</evidence>
<organism evidence="10 11">
    <name type="scientific">Blomia tropicalis</name>
    <name type="common">Mite</name>
    <dbReference type="NCBI Taxonomy" id="40697"/>
    <lineage>
        <taxon>Eukaryota</taxon>
        <taxon>Metazoa</taxon>
        <taxon>Ecdysozoa</taxon>
        <taxon>Arthropoda</taxon>
        <taxon>Chelicerata</taxon>
        <taxon>Arachnida</taxon>
        <taxon>Acari</taxon>
        <taxon>Acariformes</taxon>
        <taxon>Sarcoptiformes</taxon>
        <taxon>Astigmata</taxon>
        <taxon>Glycyphagoidea</taxon>
        <taxon>Echimyopodidae</taxon>
        <taxon>Blomia</taxon>
    </lineage>
</organism>
<dbReference type="GO" id="GO:0004930">
    <property type="term" value="F:G protein-coupled receptor activity"/>
    <property type="evidence" value="ECO:0007669"/>
    <property type="project" value="InterPro"/>
</dbReference>
<evidence type="ECO:0000259" key="9">
    <source>
        <dbReference type="PROSITE" id="PS50262"/>
    </source>
</evidence>
<dbReference type="PANTHER" id="PTHR24241:SF76">
    <property type="entry name" value="NEUROPEPTIDE SIFAMIDE RECEPTOR"/>
    <property type="match status" value="1"/>
</dbReference>
<proteinExistence type="inferred from homology"/>
<dbReference type="PROSITE" id="PS50262">
    <property type="entry name" value="G_PROTEIN_RECEP_F1_2"/>
    <property type="match status" value="1"/>
</dbReference>
<evidence type="ECO:0000256" key="6">
    <source>
        <dbReference type="ARBA" id="ARBA00023136"/>
    </source>
</evidence>
<gene>
    <name evidence="10" type="ORF">RDWZM_000895</name>
</gene>
<comment type="subcellular location">
    <subcellularLocation>
        <location evidence="1">Cell membrane</location>
        <topology evidence="1">Multi-pass membrane protein</topology>
    </subcellularLocation>
</comment>
<comment type="caution">
    <text evidence="10">The sequence shown here is derived from an EMBL/GenBank/DDBJ whole genome shotgun (WGS) entry which is preliminary data.</text>
</comment>
<dbReference type="Gene3D" id="1.20.1070.10">
    <property type="entry name" value="Rhodopsin 7-helix transmembrane proteins"/>
    <property type="match status" value="1"/>
</dbReference>
<comment type="similarity">
    <text evidence="2">Belongs to the G-protein coupled receptor 1 family.</text>
</comment>